<comment type="caution">
    <text evidence="4">The sequence shown here is derived from an EMBL/GenBank/DDBJ whole genome shotgun (WGS) entry which is preliminary data.</text>
</comment>
<accession>A0ABT6L9Y6</accession>
<gene>
    <name evidence="4" type="ORF">M2283_000079</name>
</gene>
<keyword evidence="5" id="KW-1185">Reference proteome</keyword>
<feature type="region of interest" description="Disordered" evidence="2">
    <location>
        <begin position="1"/>
        <end position="29"/>
    </location>
</feature>
<evidence type="ECO:0000313" key="4">
    <source>
        <dbReference type="EMBL" id="MDH6212800.1"/>
    </source>
</evidence>
<protein>
    <submittedName>
        <fullName evidence="4">Acetyl esterase/lipase</fullName>
    </submittedName>
</protein>
<evidence type="ECO:0000259" key="3">
    <source>
        <dbReference type="Pfam" id="PF20434"/>
    </source>
</evidence>
<dbReference type="Proteomes" id="UP001160499">
    <property type="component" value="Unassembled WGS sequence"/>
</dbReference>
<feature type="domain" description="BD-FAE-like" evidence="3">
    <location>
        <begin position="67"/>
        <end position="279"/>
    </location>
</feature>
<evidence type="ECO:0000313" key="5">
    <source>
        <dbReference type="Proteomes" id="UP001160499"/>
    </source>
</evidence>
<dbReference type="Pfam" id="PF20434">
    <property type="entry name" value="BD-FAE"/>
    <property type="match status" value="1"/>
</dbReference>
<dbReference type="InterPro" id="IPR050300">
    <property type="entry name" value="GDXG_lipolytic_enzyme"/>
</dbReference>
<dbReference type="InterPro" id="IPR029058">
    <property type="entry name" value="AB_hydrolase_fold"/>
</dbReference>
<dbReference type="SUPFAM" id="SSF53474">
    <property type="entry name" value="alpha/beta-Hydrolases"/>
    <property type="match status" value="1"/>
</dbReference>
<evidence type="ECO:0000256" key="1">
    <source>
        <dbReference type="ARBA" id="ARBA00022801"/>
    </source>
</evidence>
<keyword evidence="1" id="KW-0378">Hydrolase</keyword>
<dbReference type="PANTHER" id="PTHR48081">
    <property type="entry name" value="AB HYDROLASE SUPERFAMILY PROTEIN C4A8.06C"/>
    <property type="match status" value="1"/>
</dbReference>
<organism evidence="4 5">
    <name type="scientific">Streptomyces pseudovenezuelae</name>
    <dbReference type="NCBI Taxonomy" id="67350"/>
    <lineage>
        <taxon>Bacteria</taxon>
        <taxon>Bacillati</taxon>
        <taxon>Actinomycetota</taxon>
        <taxon>Actinomycetes</taxon>
        <taxon>Kitasatosporales</taxon>
        <taxon>Streptomycetaceae</taxon>
        <taxon>Streptomyces</taxon>
        <taxon>Streptomyces aurantiacus group</taxon>
    </lineage>
</organism>
<dbReference type="InterPro" id="IPR049492">
    <property type="entry name" value="BD-FAE-like_dom"/>
</dbReference>
<sequence>MRALARLRGQAGPADRRSPPDLADSTLLDVDPEPQMSLGAVEVDIRNDIAYKTVELPGGESCELKYDIVRPATDERLPLVVYLPGGAFLRCNKVMAFELRRHVAKSGFVVAGVEYRITPDGATYHDTIHDVRAALAHLRLHADEFGIDPSAVAVWGESAGGQVAALTGATNGLAEFAEGSDPSPLGQVQAVIDGFGSSELSAIADDFEEEAQLHYRHKPTHFSAYLGKPGALLPDIPDAVRAADPATYATASAPPFLLLHGSADVMVSPSQTQYVHQALLAAGADTRYVLNGANHGDVAFLGLVGSGLPWSSATTMGIITEFLHRHLDHTDIAE</sequence>
<proteinExistence type="predicted"/>
<evidence type="ECO:0000256" key="2">
    <source>
        <dbReference type="SAM" id="MobiDB-lite"/>
    </source>
</evidence>
<name>A0ABT6L9Y6_9ACTN</name>
<reference evidence="4 5" key="1">
    <citation type="submission" date="2023-04" db="EMBL/GenBank/DDBJ databases">
        <title>Forest soil microbial communities from Buena Vista Peninsula, Colon Province, Panama.</title>
        <authorList>
            <person name="Bouskill N."/>
        </authorList>
    </citation>
    <scope>NUCLEOTIDE SEQUENCE [LARGE SCALE GENOMIC DNA]</scope>
    <source>
        <strain evidence="4 5">GGS1</strain>
    </source>
</reference>
<dbReference type="EMBL" id="JARXVH010000001">
    <property type="protein sequence ID" value="MDH6212800.1"/>
    <property type="molecule type" value="Genomic_DNA"/>
</dbReference>
<dbReference type="PANTHER" id="PTHR48081:SF13">
    <property type="entry name" value="ALPHA_BETA HYDROLASE"/>
    <property type="match status" value="1"/>
</dbReference>
<dbReference type="Gene3D" id="3.40.50.1820">
    <property type="entry name" value="alpha/beta hydrolase"/>
    <property type="match status" value="1"/>
</dbReference>